<dbReference type="GO" id="GO:0005739">
    <property type="term" value="C:mitochondrion"/>
    <property type="evidence" value="ECO:0007669"/>
    <property type="project" value="UniProtKB-SubCell"/>
</dbReference>
<evidence type="ECO:0000256" key="8">
    <source>
        <dbReference type="SAM" id="MobiDB-lite"/>
    </source>
</evidence>
<comment type="similarity">
    <text evidence="2">Belongs to the mitochondrion-specific ribosomal protein mL40 family.</text>
</comment>
<feature type="region of interest" description="Disordered" evidence="8">
    <location>
        <begin position="70"/>
        <end position="100"/>
    </location>
</feature>
<dbReference type="Pfam" id="PF09812">
    <property type="entry name" value="MRP-L28"/>
    <property type="match status" value="1"/>
</dbReference>
<evidence type="ECO:0000256" key="2">
    <source>
        <dbReference type="ARBA" id="ARBA00009360"/>
    </source>
</evidence>
<name>A0A1S8A7D6_ROSNE</name>
<evidence type="ECO:0000313" key="10">
    <source>
        <dbReference type="Proteomes" id="UP000054516"/>
    </source>
</evidence>
<keyword evidence="10" id="KW-1185">Reference proteome</keyword>
<evidence type="ECO:0000256" key="4">
    <source>
        <dbReference type="ARBA" id="ARBA00022980"/>
    </source>
</evidence>
<dbReference type="Proteomes" id="UP000054516">
    <property type="component" value="Unassembled WGS sequence"/>
</dbReference>
<dbReference type="InterPro" id="IPR042831">
    <property type="entry name" value="Ribosomal_mL40_fung"/>
</dbReference>
<dbReference type="GO" id="GO:0032543">
    <property type="term" value="P:mitochondrial translation"/>
    <property type="evidence" value="ECO:0007669"/>
    <property type="project" value="InterPro"/>
</dbReference>
<keyword evidence="4" id="KW-0689">Ribosomal protein</keyword>
<sequence>MSSLVFRRLFTRYSLTPATVPSIPRATALNISNISPALSPTSTITANAPPTASPCAPWRQSRSFHITAAAQAKSKVPARGGKKGKKRKGRLSEGPDPRIINLKSSMSRKVPSPLRFARNRALRHWTIHRAWLLYQRKERVRQEVDLERIHRSMHNACEELRKTSGPGTREEGYLYRVAMEKHGMYGHNAVPIEYARPQTETPARQAWNHEWTR</sequence>
<evidence type="ECO:0000256" key="5">
    <source>
        <dbReference type="ARBA" id="ARBA00023128"/>
    </source>
</evidence>
<comment type="subcellular location">
    <subcellularLocation>
        <location evidence="1">Mitochondrion</location>
    </subcellularLocation>
</comment>
<evidence type="ECO:0000256" key="7">
    <source>
        <dbReference type="ARBA" id="ARBA00035192"/>
    </source>
</evidence>
<accession>A0A1S8A7D6</accession>
<evidence type="ECO:0000256" key="6">
    <source>
        <dbReference type="ARBA" id="ARBA00023274"/>
    </source>
</evidence>
<dbReference type="EMBL" id="DF977463">
    <property type="protein sequence ID" value="GAW26004.1"/>
    <property type="molecule type" value="Genomic_DNA"/>
</dbReference>
<organism evidence="9">
    <name type="scientific">Rosellinia necatrix</name>
    <name type="common">White root-rot fungus</name>
    <dbReference type="NCBI Taxonomy" id="77044"/>
    <lineage>
        <taxon>Eukaryota</taxon>
        <taxon>Fungi</taxon>
        <taxon>Dikarya</taxon>
        <taxon>Ascomycota</taxon>
        <taxon>Pezizomycotina</taxon>
        <taxon>Sordariomycetes</taxon>
        <taxon>Xylariomycetidae</taxon>
        <taxon>Xylariales</taxon>
        <taxon>Xylariaceae</taxon>
        <taxon>Rosellinia</taxon>
    </lineage>
</organism>
<dbReference type="Gene3D" id="6.10.250.3440">
    <property type="match status" value="1"/>
</dbReference>
<evidence type="ECO:0000256" key="3">
    <source>
        <dbReference type="ARBA" id="ARBA00022946"/>
    </source>
</evidence>
<keyword evidence="3" id="KW-0809">Transit peptide</keyword>
<proteinExistence type="inferred from homology"/>
<evidence type="ECO:0000256" key="1">
    <source>
        <dbReference type="ARBA" id="ARBA00004173"/>
    </source>
</evidence>
<keyword evidence="6" id="KW-0687">Ribonucleoprotein</keyword>
<dbReference type="OrthoDB" id="2098203at2759"/>
<protein>
    <recommendedName>
        <fullName evidence="7">Large ribosomal subunit protein mL40</fullName>
    </recommendedName>
</protein>
<dbReference type="AlphaFoldDB" id="A0A1S8A7D6"/>
<dbReference type="GO" id="GO:0005840">
    <property type="term" value="C:ribosome"/>
    <property type="evidence" value="ECO:0007669"/>
    <property type="project" value="UniProtKB-KW"/>
</dbReference>
<dbReference type="GO" id="GO:1990904">
    <property type="term" value="C:ribonucleoprotein complex"/>
    <property type="evidence" value="ECO:0007669"/>
    <property type="project" value="UniProtKB-KW"/>
</dbReference>
<dbReference type="PANTHER" id="PTHR39150">
    <property type="entry name" value="54S RIBOSOMAL PROTEIN L28, MITOCHONDRIAL"/>
    <property type="match status" value="1"/>
</dbReference>
<reference evidence="9" key="1">
    <citation type="submission" date="2016-03" db="EMBL/GenBank/DDBJ databases">
        <title>Draft genome sequence of Rosellinia necatrix.</title>
        <authorList>
            <person name="Kanematsu S."/>
        </authorList>
    </citation>
    <scope>NUCLEOTIDE SEQUENCE [LARGE SCALE GENOMIC DNA]</scope>
    <source>
        <strain evidence="9">W97</strain>
    </source>
</reference>
<dbReference type="PANTHER" id="PTHR39150:SF1">
    <property type="entry name" value="LARGE RIBOSOMAL SUBUNIT PROTEIN ML40"/>
    <property type="match status" value="1"/>
</dbReference>
<gene>
    <name evidence="9" type="ORF">SAMD00023353_1800820</name>
</gene>
<dbReference type="STRING" id="77044.A0A1S8A7D6"/>
<feature type="compositionally biased region" description="Basic residues" evidence="8">
    <location>
        <begin position="80"/>
        <end position="89"/>
    </location>
</feature>
<dbReference type="InterPro" id="IPR019192">
    <property type="entry name" value="Ribosomal_mL40"/>
</dbReference>
<evidence type="ECO:0000313" key="9">
    <source>
        <dbReference type="EMBL" id="GAW26004.1"/>
    </source>
</evidence>
<dbReference type="GO" id="GO:0003735">
    <property type="term" value="F:structural constituent of ribosome"/>
    <property type="evidence" value="ECO:0007669"/>
    <property type="project" value="InterPro"/>
</dbReference>
<keyword evidence="5" id="KW-0496">Mitochondrion</keyword>